<evidence type="ECO:0000313" key="4">
    <source>
        <dbReference type="Proteomes" id="UP000484547"/>
    </source>
</evidence>
<gene>
    <name evidence="1" type="ORF">GMD11_10700</name>
    <name evidence="2" type="ORF">GMD18_11010</name>
</gene>
<dbReference type="Pfam" id="PF07374">
    <property type="entry name" value="DUF1492"/>
    <property type="match status" value="1"/>
</dbReference>
<organism evidence="1 4">
    <name type="scientific">Phascolarctobacterium faecium</name>
    <dbReference type="NCBI Taxonomy" id="33025"/>
    <lineage>
        <taxon>Bacteria</taxon>
        <taxon>Bacillati</taxon>
        <taxon>Bacillota</taxon>
        <taxon>Negativicutes</taxon>
        <taxon>Acidaminococcales</taxon>
        <taxon>Acidaminococcaceae</taxon>
        <taxon>Phascolarctobacterium</taxon>
    </lineage>
</organism>
<dbReference type="Gene3D" id="1.20.140.160">
    <property type="match status" value="1"/>
</dbReference>
<proteinExistence type="predicted"/>
<dbReference type="EMBL" id="WNBW01000013">
    <property type="protein sequence ID" value="MTU04913.1"/>
    <property type="molecule type" value="Genomic_DNA"/>
</dbReference>
<accession>A0A7X2XHC8</accession>
<sequence length="152" mass="17437">MIIEIEKRGDVLKYDEETLKKIQFLNEYGVIESRIRILRDRLENRKSCLYSIGAVKLDGMPKGGKTFTIADKVVEAVTVEDETAEKIKKLQAKQAKILERINAVEDLTYISVLELYYIEGLYWKEVADMLGVSERTVYAIHALALEKFTICS</sequence>
<comment type="caution">
    <text evidence="1">The sequence shown here is derived from an EMBL/GenBank/DDBJ whole genome shotgun (WGS) entry which is preliminary data.</text>
</comment>
<dbReference type="RefSeq" id="WP_149877314.1">
    <property type="nucleotide sequence ID" value="NZ_WNBG01000013.1"/>
</dbReference>
<dbReference type="AlphaFoldDB" id="A0A7X2XHC8"/>
<evidence type="ECO:0000313" key="2">
    <source>
        <dbReference type="EMBL" id="MTU04913.1"/>
    </source>
</evidence>
<dbReference type="InterPro" id="IPR013324">
    <property type="entry name" value="RNA_pol_sigma_r3/r4-like"/>
</dbReference>
<dbReference type="SUPFAM" id="SSF88659">
    <property type="entry name" value="Sigma3 and sigma4 domains of RNA polymerase sigma factors"/>
    <property type="match status" value="1"/>
</dbReference>
<reference evidence="3 4" key="1">
    <citation type="journal article" date="2019" name="Nat. Med.">
        <title>A library of human gut bacterial isolates paired with longitudinal multiomics data enables mechanistic microbiome research.</title>
        <authorList>
            <person name="Poyet M."/>
            <person name="Groussin M."/>
            <person name="Gibbons S.M."/>
            <person name="Avila-Pacheco J."/>
            <person name="Jiang X."/>
            <person name="Kearney S.M."/>
            <person name="Perrotta A.R."/>
            <person name="Berdy B."/>
            <person name="Zhao S."/>
            <person name="Lieberman T.D."/>
            <person name="Swanson P.K."/>
            <person name="Smith M."/>
            <person name="Roesemann S."/>
            <person name="Alexander J.E."/>
            <person name="Rich S.A."/>
            <person name="Livny J."/>
            <person name="Vlamakis H."/>
            <person name="Clish C."/>
            <person name="Bullock K."/>
            <person name="Deik A."/>
            <person name="Scott J."/>
            <person name="Pierce K.A."/>
            <person name="Xavier R.J."/>
            <person name="Alm E.J."/>
        </authorList>
    </citation>
    <scope>NUCLEOTIDE SEQUENCE [LARGE SCALE GENOMIC DNA]</scope>
    <source>
        <strain evidence="1 4">BIOML-A13</strain>
        <strain evidence="2 3">BIOML-A3</strain>
    </source>
</reference>
<dbReference type="OrthoDB" id="9799825at2"/>
<dbReference type="Proteomes" id="UP000484547">
    <property type="component" value="Unassembled WGS sequence"/>
</dbReference>
<dbReference type="EMBL" id="WNBM01000010">
    <property type="protein sequence ID" value="MTT76723.1"/>
    <property type="molecule type" value="Genomic_DNA"/>
</dbReference>
<dbReference type="Proteomes" id="UP000443070">
    <property type="component" value="Unassembled WGS sequence"/>
</dbReference>
<evidence type="ECO:0000313" key="1">
    <source>
        <dbReference type="EMBL" id="MTT76723.1"/>
    </source>
</evidence>
<name>A0A7X2XHC8_9FIRM</name>
<evidence type="ECO:0000313" key="3">
    <source>
        <dbReference type="Proteomes" id="UP000443070"/>
    </source>
</evidence>
<protein>
    <submittedName>
        <fullName evidence="1">DUF1492 domain-containing protein</fullName>
    </submittedName>
</protein>
<keyword evidence="3" id="KW-1185">Reference proteome</keyword>
<dbReference type="InterPro" id="IPR010861">
    <property type="entry name" value="DUF1492"/>
</dbReference>